<protein>
    <recommendedName>
        <fullName evidence="3">Neutral/alkaline non-lysosomal ceramidase</fullName>
    </recommendedName>
</protein>
<keyword evidence="2" id="KW-1185">Reference proteome</keyword>
<name>A0A518CMS9_9PLAN</name>
<sequence>MNYNPRRILFIYLVPFLLIAVNATRTEAAELYIGSTTTNITPELPVSLTGQMRTRIATTVESDILATVLVLESREAGQGNDYAIMVSCDLVCIRGGILEAVREKVATQLQEIDVRKIVLNATHTHTAPTLIEGRYALPETGITHPREYVDFASTQIANAIVEAWNSRVKGKVAWGLGHAVVAQNRRVLYADGSAKMYGNRAVENFRGIEGYEDHGLEVLFCWDENDELLATAINVACPAQAVEGRSAVNADYWHPVREMLREKYGENLSVLGWIGAAGDQVPRMMYRKKAEERMQKLLGRTVLETFADRVVSGWEEAYAGAEQEKHADLVFEHRVKTIELPKQQVSEEDYVRIQKEIKEYEKDPSKQWIKNWKQSVLDRYKEQQAGTEKPYEMELHSMRLGDVAIVTNDFELFTNFGTQMKSRSPALQTFVIQLCGPGSYVPTERAVGGGSYSAVIESNLVGPAGGQVLTEETVTSINELFTKSKP</sequence>
<evidence type="ECO:0000313" key="2">
    <source>
        <dbReference type="Proteomes" id="UP000317178"/>
    </source>
</evidence>
<evidence type="ECO:0000313" key="1">
    <source>
        <dbReference type="EMBL" id="QDU80525.1"/>
    </source>
</evidence>
<dbReference type="OrthoDB" id="2563594at2"/>
<evidence type="ECO:0008006" key="3">
    <source>
        <dbReference type="Google" id="ProtNLM"/>
    </source>
</evidence>
<dbReference type="AlphaFoldDB" id="A0A518CMS9"/>
<organism evidence="1 2">
    <name type="scientific">Polystyrenella longa</name>
    <dbReference type="NCBI Taxonomy" id="2528007"/>
    <lineage>
        <taxon>Bacteria</taxon>
        <taxon>Pseudomonadati</taxon>
        <taxon>Planctomycetota</taxon>
        <taxon>Planctomycetia</taxon>
        <taxon>Planctomycetales</taxon>
        <taxon>Planctomycetaceae</taxon>
        <taxon>Polystyrenella</taxon>
    </lineage>
</organism>
<gene>
    <name evidence="1" type="ORF">Pla110_22560</name>
</gene>
<dbReference type="EMBL" id="CP036281">
    <property type="protein sequence ID" value="QDU80525.1"/>
    <property type="molecule type" value="Genomic_DNA"/>
</dbReference>
<dbReference type="RefSeq" id="WP_144995794.1">
    <property type="nucleotide sequence ID" value="NZ_CP036281.1"/>
</dbReference>
<dbReference type="KEGG" id="plon:Pla110_22560"/>
<proteinExistence type="predicted"/>
<dbReference type="Proteomes" id="UP000317178">
    <property type="component" value="Chromosome"/>
</dbReference>
<reference evidence="1 2" key="1">
    <citation type="submission" date="2019-02" db="EMBL/GenBank/DDBJ databases">
        <title>Deep-cultivation of Planctomycetes and their phenomic and genomic characterization uncovers novel biology.</title>
        <authorList>
            <person name="Wiegand S."/>
            <person name="Jogler M."/>
            <person name="Boedeker C."/>
            <person name="Pinto D."/>
            <person name="Vollmers J."/>
            <person name="Rivas-Marin E."/>
            <person name="Kohn T."/>
            <person name="Peeters S.H."/>
            <person name="Heuer A."/>
            <person name="Rast P."/>
            <person name="Oberbeckmann S."/>
            <person name="Bunk B."/>
            <person name="Jeske O."/>
            <person name="Meyerdierks A."/>
            <person name="Storesund J.E."/>
            <person name="Kallscheuer N."/>
            <person name="Luecker S."/>
            <person name="Lage O.M."/>
            <person name="Pohl T."/>
            <person name="Merkel B.J."/>
            <person name="Hornburger P."/>
            <person name="Mueller R.-W."/>
            <person name="Bruemmer F."/>
            <person name="Labrenz M."/>
            <person name="Spormann A.M."/>
            <person name="Op den Camp H."/>
            <person name="Overmann J."/>
            <person name="Amann R."/>
            <person name="Jetten M.S.M."/>
            <person name="Mascher T."/>
            <person name="Medema M.H."/>
            <person name="Devos D.P."/>
            <person name="Kaster A.-K."/>
            <person name="Ovreas L."/>
            <person name="Rohde M."/>
            <person name="Galperin M.Y."/>
            <person name="Jogler C."/>
        </authorList>
    </citation>
    <scope>NUCLEOTIDE SEQUENCE [LARGE SCALE GENOMIC DNA]</scope>
    <source>
        <strain evidence="1 2">Pla110</strain>
    </source>
</reference>
<accession>A0A518CMS9</accession>